<evidence type="ECO:0000313" key="1">
    <source>
        <dbReference type="RefSeq" id="XP_028134203.1"/>
    </source>
</evidence>
<reference evidence="1" key="1">
    <citation type="submission" date="2025-08" db="UniProtKB">
        <authorList>
            <consortium name="RefSeq"/>
        </authorList>
    </citation>
    <scope>IDENTIFICATION</scope>
    <source>
        <tissue evidence="1">Whole insect</tissue>
    </source>
</reference>
<dbReference type="OrthoDB" id="40579at2759"/>
<accession>A0A6P7FMI3</accession>
<gene>
    <name evidence="1" type="primary">LOC114329343</name>
</gene>
<dbReference type="AlphaFoldDB" id="A0A6P7FMI3"/>
<dbReference type="RefSeq" id="XP_028134203.1">
    <property type="nucleotide sequence ID" value="XM_028278402.1"/>
</dbReference>
<sequence>MEFHMKIKEEYVEYDQRLMQSQLSTSTDLGNVKNEPENNTDVEVKTDIKEEFVEGDSSHRAIESQLSTSIDLGVLKNESDEFNSGFTQEDNKTKIMETFFEQSSHKGHYMSYAEGKTVNENIKVETSGDLTSVKFVSNGFLGQVI</sequence>
<organism evidence="1">
    <name type="scientific">Diabrotica virgifera virgifera</name>
    <name type="common">western corn rootworm</name>
    <dbReference type="NCBI Taxonomy" id="50390"/>
    <lineage>
        <taxon>Eukaryota</taxon>
        <taxon>Metazoa</taxon>
        <taxon>Ecdysozoa</taxon>
        <taxon>Arthropoda</taxon>
        <taxon>Hexapoda</taxon>
        <taxon>Insecta</taxon>
        <taxon>Pterygota</taxon>
        <taxon>Neoptera</taxon>
        <taxon>Endopterygota</taxon>
        <taxon>Coleoptera</taxon>
        <taxon>Polyphaga</taxon>
        <taxon>Cucujiformia</taxon>
        <taxon>Chrysomeloidea</taxon>
        <taxon>Chrysomelidae</taxon>
        <taxon>Galerucinae</taxon>
        <taxon>Diabroticina</taxon>
        <taxon>Diabroticites</taxon>
        <taxon>Diabrotica</taxon>
    </lineage>
</organism>
<protein>
    <submittedName>
        <fullName evidence="1">Uncharacterized protein LOC114329343 isoform X2</fullName>
    </submittedName>
</protein>
<name>A0A6P7FMI3_DIAVI</name>
<proteinExistence type="predicted"/>